<keyword evidence="6" id="KW-1185">Reference proteome</keyword>
<organism evidence="5 6">
    <name type="scientific">Paragemmobacter ruber</name>
    <dbReference type="NCBI Taxonomy" id="1985673"/>
    <lineage>
        <taxon>Bacteria</taxon>
        <taxon>Pseudomonadati</taxon>
        <taxon>Pseudomonadota</taxon>
        <taxon>Alphaproteobacteria</taxon>
        <taxon>Rhodobacterales</taxon>
        <taxon>Paracoccaceae</taxon>
        <taxon>Paragemmobacter</taxon>
    </lineage>
</organism>
<dbReference type="InterPro" id="IPR010982">
    <property type="entry name" value="Lambda_DNA-bd_dom_sf"/>
</dbReference>
<protein>
    <submittedName>
        <fullName evidence="5">Substrate-binding domain-containing protein</fullName>
    </submittedName>
</protein>
<evidence type="ECO:0000256" key="1">
    <source>
        <dbReference type="ARBA" id="ARBA00023015"/>
    </source>
</evidence>
<accession>A0ABW9YA64</accession>
<dbReference type="RefSeq" id="WP_161768561.1">
    <property type="nucleotide sequence ID" value="NZ_JAAATW010000006.1"/>
</dbReference>
<evidence type="ECO:0000313" key="5">
    <source>
        <dbReference type="EMBL" id="NBE09510.1"/>
    </source>
</evidence>
<dbReference type="Gene3D" id="1.10.260.40">
    <property type="entry name" value="lambda repressor-like DNA-binding domains"/>
    <property type="match status" value="1"/>
</dbReference>
<dbReference type="InterPro" id="IPR028082">
    <property type="entry name" value="Peripla_BP_I"/>
</dbReference>
<dbReference type="SMART" id="SM00354">
    <property type="entry name" value="HTH_LACI"/>
    <property type="match status" value="1"/>
</dbReference>
<dbReference type="PROSITE" id="PS50932">
    <property type="entry name" value="HTH_LACI_2"/>
    <property type="match status" value="1"/>
</dbReference>
<name>A0ABW9YA64_9RHOB</name>
<proteinExistence type="predicted"/>
<dbReference type="PRINTS" id="PR00036">
    <property type="entry name" value="HTHLACI"/>
</dbReference>
<dbReference type="SUPFAM" id="SSF53822">
    <property type="entry name" value="Periplasmic binding protein-like I"/>
    <property type="match status" value="1"/>
</dbReference>
<keyword evidence="1" id="KW-0805">Transcription regulation</keyword>
<evidence type="ECO:0000313" key="6">
    <source>
        <dbReference type="Proteomes" id="UP001517376"/>
    </source>
</evidence>
<reference evidence="6" key="1">
    <citation type="submission" date="2020-01" db="EMBL/GenBank/DDBJ databases">
        <title>Sphingomonas sp. strain CSW-10.</title>
        <authorList>
            <person name="Chen W.-M."/>
        </authorList>
    </citation>
    <scope>NUCLEOTIDE SEQUENCE [LARGE SCALE GENOMIC DNA]</scope>
    <source>
        <strain evidence="6">CCP-1</strain>
    </source>
</reference>
<dbReference type="CDD" id="cd01392">
    <property type="entry name" value="HTH_LacI"/>
    <property type="match status" value="1"/>
</dbReference>
<feature type="domain" description="HTH lacI-type" evidence="4">
    <location>
        <begin position="5"/>
        <end position="49"/>
    </location>
</feature>
<evidence type="ECO:0000259" key="4">
    <source>
        <dbReference type="PROSITE" id="PS50932"/>
    </source>
</evidence>
<dbReference type="PANTHER" id="PTHR30146">
    <property type="entry name" value="LACI-RELATED TRANSCRIPTIONAL REPRESSOR"/>
    <property type="match status" value="1"/>
</dbReference>
<gene>
    <name evidence="5" type="ORF">GU920_18360</name>
</gene>
<evidence type="ECO:0000256" key="2">
    <source>
        <dbReference type="ARBA" id="ARBA00023125"/>
    </source>
</evidence>
<comment type="caution">
    <text evidence="5">The sequence shown here is derived from an EMBL/GenBank/DDBJ whole genome shotgun (WGS) entry which is preliminary data.</text>
</comment>
<dbReference type="CDD" id="cd06307">
    <property type="entry name" value="PBP1_sugar_binding"/>
    <property type="match status" value="1"/>
</dbReference>
<evidence type="ECO:0000256" key="3">
    <source>
        <dbReference type="ARBA" id="ARBA00023163"/>
    </source>
</evidence>
<dbReference type="PANTHER" id="PTHR30146:SF152">
    <property type="entry name" value="TRANSCRIPTIONAL REGULATORY PROTEIN"/>
    <property type="match status" value="1"/>
</dbReference>
<sequence>MNSRVTLHDIARAAGVSAATVDRVLNNRDGVRRRTRDVVMSVAHRLGYVSEADLPPDVRSVVQRVTLVFLLPAGTNSFIKLLAQQLEQQAAERPDIDLRIEELEGFNPTTVAARLAELQGEAHGIGLIAQDHPVVREALRSLDRAGVPVVTLASDVQSVPRLAYVGIDNRQAGRLAGQLMGRLLPARQHLNIAMFAGSLSYRGHEEREMGFRSILRDEFRNIHIVEMREVLDDRERAYHEAKSLLKMYPDLAGIYNVGGGTQGIARCLTEAGRAQDVILIGHDATEGNKRLLLEGTMDAVIDQNARVEAREALNLLVAATQGKTYNFIPPRLHVIFRENIPYD</sequence>
<dbReference type="EMBL" id="JAAATW010000006">
    <property type="protein sequence ID" value="NBE09510.1"/>
    <property type="molecule type" value="Genomic_DNA"/>
</dbReference>
<dbReference type="InterPro" id="IPR000843">
    <property type="entry name" value="HTH_LacI"/>
</dbReference>
<dbReference type="PROSITE" id="PS00356">
    <property type="entry name" value="HTH_LACI_1"/>
    <property type="match status" value="1"/>
</dbReference>
<dbReference type="Gene3D" id="3.40.50.2300">
    <property type="match status" value="2"/>
</dbReference>
<keyword evidence="3" id="KW-0804">Transcription</keyword>
<dbReference type="Proteomes" id="UP001517376">
    <property type="component" value="Unassembled WGS sequence"/>
</dbReference>
<dbReference type="InterPro" id="IPR025997">
    <property type="entry name" value="SBP_2_dom"/>
</dbReference>
<dbReference type="Pfam" id="PF00356">
    <property type="entry name" value="LacI"/>
    <property type="match status" value="1"/>
</dbReference>
<keyword evidence="2" id="KW-0238">DNA-binding</keyword>
<dbReference type="SUPFAM" id="SSF47413">
    <property type="entry name" value="lambda repressor-like DNA-binding domains"/>
    <property type="match status" value="1"/>
</dbReference>
<dbReference type="Pfam" id="PF13407">
    <property type="entry name" value="Peripla_BP_4"/>
    <property type="match status" value="1"/>
</dbReference>